<evidence type="ECO:0000313" key="4">
    <source>
        <dbReference type="Proteomes" id="UP001501521"/>
    </source>
</evidence>
<dbReference type="RefSeq" id="WP_345577149.1">
    <property type="nucleotide sequence ID" value="NZ_BAABLV010000001.1"/>
</dbReference>
<name>A0ABP9F4D0_9ACTN</name>
<keyword evidence="4" id="KW-1185">Reference proteome</keyword>
<protein>
    <submittedName>
        <fullName evidence="3">Low molecular weight phosphatase family protein</fullName>
    </submittedName>
</protein>
<dbReference type="EMBL" id="BAABLV010000001">
    <property type="protein sequence ID" value="GAA4887978.1"/>
    <property type="molecule type" value="Genomic_DNA"/>
</dbReference>
<accession>A0ABP9F4D0</accession>
<proteinExistence type="predicted"/>
<organism evidence="3 4">
    <name type="scientific">Tessaracoccus lubricantis</name>
    <dbReference type="NCBI Taxonomy" id="545543"/>
    <lineage>
        <taxon>Bacteria</taxon>
        <taxon>Bacillati</taxon>
        <taxon>Actinomycetota</taxon>
        <taxon>Actinomycetes</taxon>
        <taxon>Propionibacteriales</taxon>
        <taxon>Propionibacteriaceae</taxon>
        <taxon>Tessaracoccus</taxon>
    </lineage>
</organism>
<dbReference type="Proteomes" id="UP001501521">
    <property type="component" value="Unassembled WGS sequence"/>
</dbReference>
<dbReference type="PANTHER" id="PTHR43428">
    <property type="entry name" value="ARSENATE REDUCTASE"/>
    <property type="match status" value="1"/>
</dbReference>
<gene>
    <name evidence="3" type="ORF">GCM10025789_00180</name>
</gene>
<dbReference type="Gene3D" id="3.40.50.2300">
    <property type="match status" value="1"/>
</dbReference>
<feature type="domain" description="Phosphotyrosine protein phosphatase I" evidence="2">
    <location>
        <begin position="6"/>
        <end position="136"/>
    </location>
</feature>
<sequence>MTADRPSVLFICVSNAGKSQMAEALMRARVGDSAQITSAGTHPKGAVNQQSAASVARAGASMDGAISKAIDDDTLRTADRVIILGRDAEVQPVAGMKADIERWDTVEPSEQGVEGDQRMDLIRDDIQRRVDRLASELLG</sequence>
<keyword evidence="1" id="KW-0059">Arsenical resistance</keyword>
<evidence type="ECO:0000313" key="3">
    <source>
        <dbReference type="EMBL" id="GAA4887978.1"/>
    </source>
</evidence>
<reference evidence="4" key="1">
    <citation type="journal article" date="2019" name="Int. J. Syst. Evol. Microbiol.">
        <title>The Global Catalogue of Microorganisms (GCM) 10K type strain sequencing project: providing services to taxonomists for standard genome sequencing and annotation.</title>
        <authorList>
            <consortium name="The Broad Institute Genomics Platform"/>
            <consortium name="The Broad Institute Genome Sequencing Center for Infectious Disease"/>
            <person name="Wu L."/>
            <person name="Ma J."/>
        </authorList>
    </citation>
    <scope>NUCLEOTIDE SEQUENCE [LARGE SCALE GENOMIC DNA]</scope>
    <source>
        <strain evidence="4">JCM 19125</strain>
    </source>
</reference>
<dbReference type="InterPro" id="IPR036196">
    <property type="entry name" value="Ptyr_pPase_sf"/>
</dbReference>
<comment type="caution">
    <text evidence="3">The sequence shown here is derived from an EMBL/GenBank/DDBJ whole genome shotgun (WGS) entry which is preliminary data.</text>
</comment>
<dbReference type="PANTHER" id="PTHR43428:SF1">
    <property type="entry name" value="ARSENATE REDUCTASE"/>
    <property type="match status" value="1"/>
</dbReference>
<dbReference type="SMART" id="SM00226">
    <property type="entry name" value="LMWPc"/>
    <property type="match status" value="1"/>
</dbReference>
<evidence type="ECO:0000259" key="2">
    <source>
        <dbReference type="SMART" id="SM00226"/>
    </source>
</evidence>
<dbReference type="InterPro" id="IPR023485">
    <property type="entry name" value="Ptyr_pPase"/>
</dbReference>
<dbReference type="Pfam" id="PF01451">
    <property type="entry name" value="LMWPc"/>
    <property type="match status" value="1"/>
</dbReference>
<dbReference type="SUPFAM" id="SSF52788">
    <property type="entry name" value="Phosphotyrosine protein phosphatases I"/>
    <property type="match status" value="1"/>
</dbReference>
<evidence type="ECO:0000256" key="1">
    <source>
        <dbReference type="ARBA" id="ARBA00022849"/>
    </source>
</evidence>